<comment type="subunit">
    <text evidence="3">Homodimer. Interacts with LigD.</text>
</comment>
<dbReference type="NCBIfam" id="TIGR02772">
    <property type="entry name" value="Ku_bact"/>
    <property type="match status" value="1"/>
</dbReference>
<proteinExistence type="inferred from homology"/>
<evidence type="ECO:0000313" key="7">
    <source>
        <dbReference type="Proteomes" id="UP000636960"/>
    </source>
</evidence>
<dbReference type="Pfam" id="PF02735">
    <property type="entry name" value="Ku"/>
    <property type="match status" value="1"/>
</dbReference>
<reference evidence="6" key="1">
    <citation type="submission" date="2021-01" db="EMBL/GenBank/DDBJ databases">
        <title>Whole genome shotgun sequence of Actinoplanes rishiriensis NBRC 108556.</title>
        <authorList>
            <person name="Komaki H."/>
            <person name="Tamura T."/>
        </authorList>
    </citation>
    <scope>NUCLEOTIDE SEQUENCE</scope>
    <source>
        <strain evidence="6">NBRC 108556</strain>
    </source>
</reference>
<feature type="domain" description="Ku" evidence="5">
    <location>
        <begin position="53"/>
        <end position="182"/>
    </location>
</feature>
<dbReference type="InterPro" id="IPR006164">
    <property type="entry name" value="DNA_bd_Ku70/Ku80"/>
</dbReference>
<dbReference type="FunFam" id="2.40.290.10:FF:000004">
    <property type="entry name" value="Non-homologous end joining protein Ku"/>
    <property type="match status" value="1"/>
</dbReference>
<accession>A0A919K5M1</accession>
<feature type="compositionally biased region" description="Basic residues" evidence="4">
    <location>
        <begin position="282"/>
        <end position="295"/>
    </location>
</feature>
<organism evidence="6 7">
    <name type="scientific">Paractinoplanes rishiriensis</name>
    <dbReference type="NCBI Taxonomy" id="1050105"/>
    <lineage>
        <taxon>Bacteria</taxon>
        <taxon>Bacillati</taxon>
        <taxon>Actinomycetota</taxon>
        <taxon>Actinomycetes</taxon>
        <taxon>Micromonosporales</taxon>
        <taxon>Micromonosporaceae</taxon>
        <taxon>Paractinoplanes</taxon>
    </lineage>
</organism>
<evidence type="ECO:0000313" key="6">
    <source>
        <dbReference type="EMBL" id="GIE99252.1"/>
    </source>
</evidence>
<dbReference type="PIRSF" id="PIRSF006493">
    <property type="entry name" value="Prok_Ku"/>
    <property type="match status" value="1"/>
</dbReference>
<evidence type="ECO:0000256" key="3">
    <source>
        <dbReference type="HAMAP-Rule" id="MF_01875"/>
    </source>
</evidence>
<dbReference type="GO" id="GO:0006303">
    <property type="term" value="P:double-strand break repair via nonhomologous end joining"/>
    <property type="evidence" value="ECO:0007669"/>
    <property type="project" value="UniProtKB-UniRule"/>
</dbReference>
<dbReference type="RefSeq" id="WP_203786255.1">
    <property type="nucleotide sequence ID" value="NZ_BOMV01000071.1"/>
</dbReference>
<protein>
    <recommendedName>
        <fullName evidence="3">Non-homologous end joining protein Ku</fullName>
    </recommendedName>
</protein>
<dbReference type="GO" id="GO:0003690">
    <property type="term" value="F:double-stranded DNA binding"/>
    <property type="evidence" value="ECO:0007669"/>
    <property type="project" value="UniProtKB-UniRule"/>
</dbReference>
<dbReference type="InterPro" id="IPR016194">
    <property type="entry name" value="SPOC-like_C_dom_sf"/>
</dbReference>
<dbReference type="EMBL" id="BOMV01000071">
    <property type="protein sequence ID" value="GIE99252.1"/>
    <property type="molecule type" value="Genomic_DNA"/>
</dbReference>
<dbReference type="PANTHER" id="PTHR41251">
    <property type="entry name" value="NON-HOMOLOGOUS END JOINING PROTEIN KU"/>
    <property type="match status" value="1"/>
</dbReference>
<comment type="function">
    <text evidence="3">With LigD forms a non-homologous end joining (NHEJ) DNA repair enzyme, which repairs dsDNA breaks with reduced fidelity. Binds linear dsDNA with 5'- and 3'- overhangs but not closed circular dsDNA nor ssDNA. Recruits and stimulates the ligase activity of LigD.</text>
</comment>
<feature type="region of interest" description="Disordered" evidence="4">
    <location>
        <begin position="254"/>
        <end position="295"/>
    </location>
</feature>
<gene>
    <name evidence="3" type="primary">ku</name>
    <name evidence="6" type="ORF">Ari01nite_67170</name>
</gene>
<dbReference type="Proteomes" id="UP000636960">
    <property type="component" value="Unassembled WGS sequence"/>
</dbReference>
<dbReference type="Gene3D" id="2.40.290.10">
    <property type="match status" value="1"/>
</dbReference>
<dbReference type="AlphaFoldDB" id="A0A919K5M1"/>
<evidence type="ECO:0000256" key="2">
    <source>
        <dbReference type="ARBA" id="ARBA00023172"/>
    </source>
</evidence>
<keyword evidence="7" id="KW-1185">Reference proteome</keyword>
<dbReference type="HAMAP" id="MF_01875">
    <property type="entry name" value="Prokaryotic_Ku"/>
    <property type="match status" value="1"/>
</dbReference>
<dbReference type="CDD" id="cd00789">
    <property type="entry name" value="KU_like"/>
    <property type="match status" value="1"/>
</dbReference>
<sequence length="295" mass="32778">MARPIWTGAITFGLVSVPVSMYSATHDHEVSFHQFEKGTSDRIRYKRVNERTGKEVDHDDIVKGAEAGGGYVMLDAGELDEVAPGRSRSLEIDRFVDLDDIDPLYYQKTYYLGPGSDDTAKVYGLLRDAMTDANRAAIGTLVMRNKEYLAAIRAEKDLLILQTMFFADEVRDPKAEIEGLPRRGAVKKAELSMAQQLIDSMAGPWRPQDFRDTYTDRVKDLIKKKKAGKEITAADPAPEPTNVTDLFEVLKRSVENAQKRRSAQPAKKTAKKTAAKATKAAKPAKKKTAAKRKAS</sequence>
<dbReference type="SUPFAM" id="SSF100939">
    <property type="entry name" value="SPOC domain-like"/>
    <property type="match status" value="1"/>
</dbReference>
<evidence type="ECO:0000256" key="4">
    <source>
        <dbReference type="SAM" id="MobiDB-lite"/>
    </source>
</evidence>
<keyword evidence="3" id="KW-0227">DNA damage</keyword>
<dbReference type="InterPro" id="IPR009187">
    <property type="entry name" value="Prok_Ku"/>
</dbReference>
<dbReference type="GO" id="GO:0006310">
    <property type="term" value="P:DNA recombination"/>
    <property type="evidence" value="ECO:0007669"/>
    <property type="project" value="UniProtKB-KW"/>
</dbReference>
<dbReference type="SMART" id="SM00559">
    <property type="entry name" value="Ku78"/>
    <property type="match status" value="1"/>
</dbReference>
<name>A0A919K5M1_9ACTN</name>
<keyword evidence="1 3" id="KW-0238">DNA-binding</keyword>
<keyword evidence="3" id="KW-0234">DNA repair</keyword>
<comment type="similarity">
    <text evidence="3">Belongs to the prokaryotic Ku family.</text>
</comment>
<keyword evidence="2 3" id="KW-0233">DNA recombination</keyword>
<dbReference type="PANTHER" id="PTHR41251:SF1">
    <property type="entry name" value="NON-HOMOLOGOUS END JOINING PROTEIN KU"/>
    <property type="match status" value="1"/>
</dbReference>
<evidence type="ECO:0000256" key="1">
    <source>
        <dbReference type="ARBA" id="ARBA00023125"/>
    </source>
</evidence>
<evidence type="ECO:0000259" key="5">
    <source>
        <dbReference type="SMART" id="SM00559"/>
    </source>
</evidence>
<comment type="caution">
    <text evidence="6">The sequence shown here is derived from an EMBL/GenBank/DDBJ whole genome shotgun (WGS) entry which is preliminary data.</text>
</comment>